<proteinExistence type="predicted"/>
<dbReference type="EMBL" id="SLUI01000017">
    <property type="protein sequence ID" value="TCL33594.1"/>
    <property type="molecule type" value="Genomic_DNA"/>
</dbReference>
<organism evidence="1 2">
    <name type="scientific">Anaerospora hongkongensis</name>
    <dbReference type="NCBI Taxonomy" id="244830"/>
    <lineage>
        <taxon>Bacteria</taxon>
        <taxon>Bacillati</taxon>
        <taxon>Bacillota</taxon>
        <taxon>Negativicutes</taxon>
        <taxon>Selenomonadales</taxon>
        <taxon>Sporomusaceae</taxon>
        <taxon>Anaerospora</taxon>
    </lineage>
</organism>
<name>A0A4V2Q7V8_9FIRM</name>
<gene>
    <name evidence="1" type="ORF">EV210_11752</name>
</gene>
<comment type="caution">
    <text evidence="1">The sequence shown here is derived from an EMBL/GenBank/DDBJ whole genome shotgun (WGS) entry which is preliminary data.</text>
</comment>
<dbReference type="OrthoDB" id="8913184at2"/>
<dbReference type="AlphaFoldDB" id="A0A4V2Q7V8"/>
<reference evidence="1 2" key="1">
    <citation type="submission" date="2019-03" db="EMBL/GenBank/DDBJ databases">
        <title>Genomic Encyclopedia of Type Strains, Phase IV (KMG-IV): sequencing the most valuable type-strain genomes for metagenomic binning, comparative biology and taxonomic classification.</title>
        <authorList>
            <person name="Goeker M."/>
        </authorList>
    </citation>
    <scope>NUCLEOTIDE SEQUENCE [LARGE SCALE GENOMIC DNA]</scope>
    <source>
        <strain evidence="1 2">DSM 15969</strain>
    </source>
</reference>
<dbReference type="Proteomes" id="UP000295063">
    <property type="component" value="Unassembled WGS sequence"/>
</dbReference>
<keyword evidence="2" id="KW-1185">Reference proteome</keyword>
<protein>
    <recommendedName>
        <fullName evidence="3">BppU N-terminal domain-containing protein</fullName>
    </recommendedName>
</protein>
<accession>A0A4V2Q7V8</accession>
<evidence type="ECO:0000313" key="2">
    <source>
        <dbReference type="Proteomes" id="UP000295063"/>
    </source>
</evidence>
<evidence type="ECO:0008006" key="3">
    <source>
        <dbReference type="Google" id="ProtNLM"/>
    </source>
</evidence>
<sequence>MRAAELNLYIEQGTDWERVLSLYKIDGKPIDLTNATVEMQIRETAQSSSVSCSPAIEILQPATQGKIKIEIGRNMQLDASGEAYWKTERYVYDLFIVYNDRRRRLLNGFVFVSPEVTK</sequence>
<evidence type="ECO:0000313" key="1">
    <source>
        <dbReference type="EMBL" id="TCL33594.1"/>
    </source>
</evidence>
<dbReference type="RefSeq" id="WP_132083085.1">
    <property type="nucleotide sequence ID" value="NZ_SLUI01000017.1"/>
</dbReference>